<dbReference type="Pfam" id="PF03739">
    <property type="entry name" value="LptF_LptG"/>
    <property type="match status" value="1"/>
</dbReference>
<dbReference type="Proteomes" id="UP000252182">
    <property type="component" value="Chromosome"/>
</dbReference>
<name>A0A345DBH9_9BURK</name>
<accession>A0A345DBH9</accession>
<evidence type="ECO:0000313" key="11">
    <source>
        <dbReference type="Proteomes" id="UP000252182"/>
    </source>
</evidence>
<feature type="transmembrane region" description="Helical" evidence="9">
    <location>
        <begin position="329"/>
        <end position="352"/>
    </location>
</feature>
<keyword evidence="5" id="KW-0997">Cell inner membrane</keyword>
<gene>
    <name evidence="10" type="primary">lptF</name>
    <name evidence="10" type="ORF">DTO96_101450</name>
</gene>
<dbReference type="PANTHER" id="PTHR33529">
    <property type="entry name" value="SLR0882 PROTEIN-RELATED"/>
    <property type="match status" value="1"/>
</dbReference>
<dbReference type="KEGG" id="hyf:DTO96_101450"/>
<keyword evidence="4" id="KW-1003">Cell membrane</keyword>
<evidence type="ECO:0000256" key="7">
    <source>
        <dbReference type="ARBA" id="ARBA00022989"/>
    </source>
</evidence>
<dbReference type="GO" id="GO:0043190">
    <property type="term" value="C:ATP-binding cassette (ABC) transporter complex"/>
    <property type="evidence" value="ECO:0007669"/>
    <property type="project" value="InterPro"/>
</dbReference>
<dbReference type="AlphaFoldDB" id="A0A345DBH9"/>
<protein>
    <recommendedName>
        <fullName evidence="2">Lipopolysaccharide export system permease protein LptF</fullName>
    </recommendedName>
</protein>
<evidence type="ECO:0000256" key="3">
    <source>
        <dbReference type="ARBA" id="ARBA00022448"/>
    </source>
</evidence>
<feature type="transmembrane region" description="Helical" evidence="9">
    <location>
        <begin position="101"/>
        <end position="120"/>
    </location>
</feature>
<dbReference type="GO" id="GO:0055085">
    <property type="term" value="P:transmembrane transport"/>
    <property type="evidence" value="ECO:0007669"/>
    <property type="project" value="InterPro"/>
</dbReference>
<keyword evidence="3" id="KW-0813">Transport</keyword>
<evidence type="ECO:0000256" key="9">
    <source>
        <dbReference type="SAM" id="Phobius"/>
    </source>
</evidence>
<feature type="transmembrane region" description="Helical" evidence="9">
    <location>
        <begin position="12"/>
        <end position="32"/>
    </location>
</feature>
<proteinExistence type="predicted"/>
<dbReference type="InterPro" id="IPR005495">
    <property type="entry name" value="LptG/LptF_permease"/>
</dbReference>
<evidence type="ECO:0000256" key="2">
    <source>
        <dbReference type="ARBA" id="ARBA00014213"/>
    </source>
</evidence>
<dbReference type="GO" id="GO:0015920">
    <property type="term" value="P:lipopolysaccharide transport"/>
    <property type="evidence" value="ECO:0007669"/>
    <property type="project" value="TreeGrafter"/>
</dbReference>
<reference evidence="11" key="1">
    <citation type="submission" date="2018-07" db="EMBL/GenBank/DDBJ databases">
        <authorList>
            <person name="Kim H."/>
        </authorList>
    </citation>
    <scope>NUCLEOTIDE SEQUENCE [LARGE SCALE GENOMIC DNA]</scope>
    <source>
        <strain evidence="11">F02</strain>
    </source>
</reference>
<feature type="transmembrane region" description="Helical" evidence="9">
    <location>
        <begin position="276"/>
        <end position="294"/>
    </location>
</feature>
<evidence type="ECO:0000256" key="1">
    <source>
        <dbReference type="ARBA" id="ARBA00004429"/>
    </source>
</evidence>
<dbReference type="NCBIfam" id="TIGR04407">
    <property type="entry name" value="LptF_YjgP"/>
    <property type="match status" value="1"/>
</dbReference>
<dbReference type="PANTHER" id="PTHR33529:SF7">
    <property type="entry name" value="LIPOPOLYSACCHARIDE EXPORT SYSTEM PERMEASE PROTEIN LPTF"/>
    <property type="match status" value="1"/>
</dbReference>
<dbReference type="EMBL" id="CP031124">
    <property type="protein sequence ID" value="AXF85717.1"/>
    <property type="molecule type" value="Genomic_DNA"/>
</dbReference>
<evidence type="ECO:0000256" key="4">
    <source>
        <dbReference type="ARBA" id="ARBA00022475"/>
    </source>
</evidence>
<evidence type="ECO:0000256" key="6">
    <source>
        <dbReference type="ARBA" id="ARBA00022692"/>
    </source>
</evidence>
<keyword evidence="8 9" id="KW-0472">Membrane</keyword>
<keyword evidence="11" id="KW-1185">Reference proteome</keyword>
<feature type="transmembrane region" description="Helical" evidence="9">
    <location>
        <begin position="300"/>
        <end position="317"/>
    </location>
</feature>
<dbReference type="InterPro" id="IPR030922">
    <property type="entry name" value="LptF"/>
</dbReference>
<sequence length="368" mass="41926">MIFQRSILREKIAVSAVILFTLLTIMLVLFLVRGLREAAGGAIAVDGVLQLMLITTLRYFPLVVVVTVIIGMIMTIARLYQDSEMAVWQASGLSNLSLLRPVMMLVIPMFLFLLFMNAVLTPWGNQQLAQTRNQSGIDELNLIQPGAFRTAQNGQRVFFVDEVVKSNSPEFRNVFVLQKMKTETLLVTAQRAKLDNTFDDRTFLVLENGLQYQDKFSEDYFQSMRYGRYGFSIDEFTGIKSRDLAEKPVALMTTHELLDNTKAPAKAEFYRRFSDSFMIVPMALLALVLGYVRPRGNTRALGVMMGLLVFMIYLNFIKLGESRVSSGRWSLAQAMGLVHGSMMVFSLLALWYRQNAWRFSFSQLLHRR</sequence>
<feature type="transmembrane region" description="Helical" evidence="9">
    <location>
        <begin position="62"/>
        <end position="81"/>
    </location>
</feature>
<evidence type="ECO:0000256" key="8">
    <source>
        <dbReference type="ARBA" id="ARBA00023136"/>
    </source>
</evidence>
<evidence type="ECO:0000256" key="5">
    <source>
        <dbReference type="ARBA" id="ARBA00022519"/>
    </source>
</evidence>
<evidence type="ECO:0000313" key="10">
    <source>
        <dbReference type="EMBL" id="AXF85717.1"/>
    </source>
</evidence>
<keyword evidence="7 9" id="KW-1133">Transmembrane helix</keyword>
<dbReference type="RefSeq" id="WP_114562882.1">
    <property type="nucleotide sequence ID" value="NZ_CP031124.1"/>
</dbReference>
<dbReference type="OrthoDB" id="9778062at2"/>
<keyword evidence="6 9" id="KW-0812">Transmembrane</keyword>
<comment type="subcellular location">
    <subcellularLocation>
        <location evidence="1">Cell inner membrane</location>
        <topology evidence="1">Multi-pass membrane protein</topology>
    </subcellularLocation>
</comment>
<organism evidence="10 11">
    <name type="scientific">Ephemeroptericola cinctiostellae</name>
    <dbReference type="NCBI Taxonomy" id="2268024"/>
    <lineage>
        <taxon>Bacteria</taxon>
        <taxon>Pseudomonadati</taxon>
        <taxon>Pseudomonadota</taxon>
        <taxon>Betaproteobacteria</taxon>
        <taxon>Burkholderiales</taxon>
        <taxon>Burkholderiaceae</taxon>
        <taxon>Ephemeroptericola</taxon>
    </lineage>
</organism>